<name>A0A0F8ZHE2_9ZZZZ</name>
<dbReference type="EMBL" id="LAZR01047876">
    <property type="protein sequence ID" value="KKK93198.1"/>
    <property type="molecule type" value="Genomic_DNA"/>
</dbReference>
<proteinExistence type="predicted"/>
<reference evidence="1" key="1">
    <citation type="journal article" date="2015" name="Nature">
        <title>Complex archaea that bridge the gap between prokaryotes and eukaryotes.</title>
        <authorList>
            <person name="Spang A."/>
            <person name="Saw J.H."/>
            <person name="Jorgensen S.L."/>
            <person name="Zaremba-Niedzwiedzka K."/>
            <person name="Martijn J."/>
            <person name="Lind A.E."/>
            <person name="van Eijk R."/>
            <person name="Schleper C."/>
            <person name="Guy L."/>
            <person name="Ettema T.J."/>
        </authorList>
    </citation>
    <scope>NUCLEOTIDE SEQUENCE</scope>
</reference>
<organism evidence="1">
    <name type="scientific">marine sediment metagenome</name>
    <dbReference type="NCBI Taxonomy" id="412755"/>
    <lineage>
        <taxon>unclassified sequences</taxon>
        <taxon>metagenomes</taxon>
        <taxon>ecological metagenomes</taxon>
    </lineage>
</organism>
<evidence type="ECO:0000313" key="1">
    <source>
        <dbReference type="EMBL" id="KKK93198.1"/>
    </source>
</evidence>
<accession>A0A0F8ZHE2</accession>
<comment type="caution">
    <text evidence="1">The sequence shown here is derived from an EMBL/GenBank/DDBJ whole genome shotgun (WGS) entry which is preliminary data.</text>
</comment>
<protein>
    <submittedName>
        <fullName evidence="1">Uncharacterized protein</fullName>
    </submittedName>
</protein>
<sequence length="73" mass="8174">MKTEPVEMPTLSGEKLKIPKDLGLKIGSPKEVMWTSVLNTSKEALDLAEETILIQKELIILAGRKIKEEQRKG</sequence>
<dbReference type="AlphaFoldDB" id="A0A0F8ZHE2"/>
<gene>
    <name evidence="1" type="ORF">LCGC14_2695280</name>
</gene>